<dbReference type="Proteomes" id="UP000286208">
    <property type="component" value="Unassembled WGS sequence"/>
</dbReference>
<evidence type="ECO:0000313" key="2">
    <source>
        <dbReference type="Proteomes" id="UP000286208"/>
    </source>
</evidence>
<proteinExistence type="predicted"/>
<dbReference type="OrthoDB" id="4552889at2"/>
<gene>
    <name evidence="1" type="ORF">EGT67_20655</name>
</gene>
<name>A0A438BA69_9NOCA</name>
<keyword evidence="2" id="KW-1185">Reference proteome</keyword>
<dbReference type="EMBL" id="RKLP01000011">
    <property type="protein sequence ID" value="RVW07837.1"/>
    <property type="molecule type" value="Genomic_DNA"/>
</dbReference>
<accession>A0A438BA69</accession>
<dbReference type="Pfam" id="PF12079">
    <property type="entry name" value="DUF3558"/>
    <property type="match status" value="1"/>
</dbReference>
<protein>
    <submittedName>
        <fullName evidence="1">DUF3558 domain-containing protein</fullName>
    </submittedName>
</protein>
<evidence type="ECO:0000313" key="1">
    <source>
        <dbReference type="EMBL" id="RVW07837.1"/>
    </source>
</evidence>
<dbReference type="RefSeq" id="WP_127917959.1">
    <property type="nucleotide sequence ID" value="NZ_RKLP01000011.1"/>
</dbReference>
<sequence>MKNVGRHVAAAALAVIALTGCGSTSVEGQAETAQQQAEEPTLDPCSIPDEALRTAGADPASVTRDIVGVKQPGWSLCRWRGPDYFVTIFATGQSVDTIRSNERFTDFTPIDLAGREAFTFRETTDKRNEFCDVLFTSGPDTVMIKSSYLTGKAPAEGPCSLAVRNARALESSIPR</sequence>
<comment type="caution">
    <text evidence="1">The sequence shown here is derived from an EMBL/GenBank/DDBJ whole genome shotgun (WGS) entry which is preliminary data.</text>
</comment>
<dbReference type="PROSITE" id="PS51257">
    <property type="entry name" value="PROKAR_LIPOPROTEIN"/>
    <property type="match status" value="1"/>
</dbReference>
<dbReference type="InterPro" id="IPR024520">
    <property type="entry name" value="DUF3558"/>
</dbReference>
<reference evidence="1 2" key="1">
    <citation type="submission" date="2018-11" db="EMBL/GenBank/DDBJ databases">
        <title>Rhodococcus spongicola sp. nov. and Rhodococcus xishaensis sp. nov. from marine sponges.</title>
        <authorList>
            <person name="Li L."/>
            <person name="Lin H.W."/>
        </authorList>
    </citation>
    <scope>NUCLEOTIDE SEQUENCE [LARGE SCALE GENOMIC DNA]</scope>
    <source>
        <strain evidence="1 2">CCTCC AB2014297</strain>
    </source>
</reference>
<organism evidence="1 2">
    <name type="scientific">Prescottella agglutinans</name>
    <dbReference type="NCBI Taxonomy" id="1644129"/>
    <lineage>
        <taxon>Bacteria</taxon>
        <taxon>Bacillati</taxon>
        <taxon>Actinomycetota</taxon>
        <taxon>Actinomycetes</taxon>
        <taxon>Mycobacteriales</taxon>
        <taxon>Nocardiaceae</taxon>
        <taxon>Prescottella</taxon>
    </lineage>
</organism>
<dbReference type="AlphaFoldDB" id="A0A438BA69"/>